<name>A0A0L0DNQ7_THETB</name>
<organism evidence="3 4">
    <name type="scientific">Thecamonas trahens ATCC 50062</name>
    <dbReference type="NCBI Taxonomy" id="461836"/>
    <lineage>
        <taxon>Eukaryota</taxon>
        <taxon>Apusozoa</taxon>
        <taxon>Apusomonadida</taxon>
        <taxon>Apusomonadidae</taxon>
        <taxon>Thecamonas</taxon>
    </lineage>
</organism>
<feature type="compositionally biased region" description="Polar residues" evidence="2">
    <location>
        <begin position="337"/>
        <end position="350"/>
    </location>
</feature>
<dbReference type="AlphaFoldDB" id="A0A0L0DNQ7"/>
<keyword evidence="1" id="KW-0175">Coiled coil</keyword>
<evidence type="ECO:0000313" key="3">
    <source>
        <dbReference type="EMBL" id="KNC53053.1"/>
    </source>
</evidence>
<feature type="compositionally biased region" description="Low complexity" evidence="2">
    <location>
        <begin position="37"/>
        <end position="67"/>
    </location>
</feature>
<feature type="region of interest" description="Disordered" evidence="2">
    <location>
        <begin position="290"/>
        <end position="376"/>
    </location>
</feature>
<keyword evidence="4" id="KW-1185">Reference proteome</keyword>
<dbReference type="Proteomes" id="UP000054408">
    <property type="component" value="Unassembled WGS sequence"/>
</dbReference>
<feature type="compositionally biased region" description="Low complexity" evidence="2">
    <location>
        <begin position="361"/>
        <end position="376"/>
    </location>
</feature>
<protein>
    <submittedName>
        <fullName evidence="3">Uncharacterized protein</fullName>
    </submittedName>
</protein>
<feature type="compositionally biased region" description="Basic residues" evidence="2">
    <location>
        <begin position="310"/>
        <end position="321"/>
    </location>
</feature>
<dbReference type="RefSeq" id="XP_013754729.1">
    <property type="nucleotide sequence ID" value="XM_013899275.1"/>
</dbReference>
<evidence type="ECO:0000256" key="1">
    <source>
        <dbReference type="SAM" id="Coils"/>
    </source>
</evidence>
<gene>
    <name evidence="3" type="ORF">AMSG_09347</name>
</gene>
<sequence length="376" mass="39959">MGAALSRCTGARGAQSPGEPHSPGDTGHAEPRRRRYSLSSLSSSSSSSSSASSSSSSVSSSSSAPSSGIDFSDDADLADQLRVIRTEVERLQHGLESTLELQSKELRRELDDLEMRVSQAGSLRGSLPLLDVSARPSSHTLTLPIKSDAVPYVARPRIGAAYRSSDSGLTISDAAVSAPDSSSSALNSSWDSGMSSTSDSAAIISPAAARRAERKAAADNLAARVAHWNGPRVLLTRKEGIAVLAAATDAPAVDFATVYAYYLPGSRSVAVWAFFDSADHMVFALERRRGLTPSPPRTAPALRRGESHTLHPRRSSRRRSSHSYLPADCKHGRSHNVADTNHELLSSQPPLSHRIARSRSSHGSSLASDAFSPRRR</sequence>
<reference evidence="3 4" key="1">
    <citation type="submission" date="2010-05" db="EMBL/GenBank/DDBJ databases">
        <title>The Genome Sequence of Thecamonas trahens ATCC 50062.</title>
        <authorList>
            <consortium name="The Broad Institute Genome Sequencing Platform"/>
            <person name="Russ C."/>
            <person name="Cuomo C."/>
            <person name="Shea T."/>
            <person name="Young S.K."/>
            <person name="Zeng Q."/>
            <person name="Koehrsen M."/>
            <person name="Haas B."/>
            <person name="Borodovsky M."/>
            <person name="Guigo R."/>
            <person name="Alvarado L."/>
            <person name="Berlin A."/>
            <person name="Bochicchio J."/>
            <person name="Borenstein D."/>
            <person name="Chapman S."/>
            <person name="Chen Z."/>
            <person name="Freedman E."/>
            <person name="Gellesch M."/>
            <person name="Goldberg J."/>
            <person name="Griggs A."/>
            <person name="Gujja S."/>
            <person name="Heilman E."/>
            <person name="Heiman D."/>
            <person name="Hepburn T."/>
            <person name="Howarth C."/>
            <person name="Jen D."/>
            <person name="Larson L."/>
            <person name="Mehta T."/>
            <person name="Park D."/>
            <person name="Pearson M."/>
            <person name="Roberts A."/>
            <person name="Saif S."/>
            <person name="Shenoy N."/>
            <person name="Sisk P."/>
            <person name="Stolte C."/>
            <person name="Sykes S."/>
            <person name="Thomson T."/>
            <person name="Walk T."/>
            <person name="White J."/>
            <person name="Yandava C."/>
            <person name="Burger G."/>
            <person name="Gray M.W."/>
            <person name="Holland P.W.H."/>
            <person name="King N."/>
            <person name="Lang F.B.F."/>
            <person name="Roger A.J."/>
            <person name="Ruiz-Trillo I."/>
            <person name="Lander E."/>
            <person name="Nusbaum C."/>
        </authorList>
    </citation>
    <scope>NUCLEOTIDE SEQUENCE [LARGE SCALE GENOMIC DNA]</scope>
    <source>
        <strain evidence="3 4">ATCC 50062</strain>
    </source>
</reference>
<accession>A0A0L0DNQ7</accession>
<evidence type="ECO:0000256" key="2">
    <source>
        <dbReference type="SAM" id="MobiDB-lite"/>
    </source>
</evidence>
<feature type="region of interest" description="Disordered" evidence="2">
    <location>
        <begin position="177"/>
        <end position="197"/>
    </location>
</feature>
<dbReference type="EMBL" id="GL349478">
    <property type="protein sequence ID" value="KNC53053.1"/>
    <property type="molecule type" value="Genomic_DNA"/>
</dbReference>
<proteinExistence type="predicted"/>
<feature type="coiled-coil region" evidence="1">
    <location>
        <begin position="96"/>
        <end position="123"/>
    </location>
</feature>
<dbReference type="GeneID" id="25567830"/>
<feature type="region of interest" description="Disordered" evidence="2">
    <location>
        <begin position="1"/>
        <end position="72"/>
    </location>
</feature>
<evidence type="ECO:0000313" key="4">
    <source>
        <dbReference type="Proteomes" id="UP000054408"/>
    </source>
</evidence>